<evidence type="ECO:0000313" key="2">
    <source>
        <dbReference type="Proteomes" id="UP000294071"/>
    </source>
</evidence>
<dbReference type="InterPro" id="IPR054263">
    <property type="entry name" value="DUF6994"/>
</dbReference>
<gene>
    <name evidence="1" type="ORF">EUA93_04675</name>
</gene>
<dbReference type="Proteomes" id="UP000294071">
    <property type="component" value="Unassembled WGS sequence"/>
</dbReference>
<dbReference type="RefSeq" id="WP_129399070.1">
    <property type="nucleotide sequence ID" value="NZ_SDWT01000001.1"/>
</dbReference>
<organism evidence="1 2">
    <name type="scientific">Nocardioides oleivorans</name>
    <dbReference type="NCBI Taxonomy" id="273676"/>
    <lineage>
        <taxon>Bacteria</taxon>
        <taxon>Bacillati</taxon>
        <taxon>Actinomycetota</taxon>
        <taxon>Actinomycetes</taxon>
        <taxon>Propionibacteriales</taxon>
        <taxon>Nocardioidaceae</taxon>
        <taxon>Nocardioides</taxon>
    </lineage>
</organism>
<evidence type="ECO:0000313" key="1">
    <source>
        <dbReference type="EMBL" id="RYB93712.1"/>
    </source>
</evidence>
<dbReference type="AlphaFoldDB" id="A0A4V1RKW6"/>
<dbReference type="Pfam" id="PF22507">
    <property type="entry name" value="DUF6994"/>
    <property type="match status" value="1"/>
</dbReference>
<name>A0A4V1RKW6_9ACTN</name>
<protein>
    <submittedName>
        <fullName evidence="1">Uncharacterized protein</fullName>
    </submittedName>
</protein>
<keyword evidence="2" id="KW-1185">Reference proteome</keyword>
<dbReference type="EMBL" id="SDWT01000001">
    <property type="protein sequence ID" value="RYB93712.1"/>
    <property type="molecule type" value="Genomic_DNA"/>
</dbReference>
<accession>A0A4V1RKW6</accession>
<comment type="caution">
    <text evidence="1">The sequence shown here is derived from an EMBL/GenBank/DDBJ whole genome shotgun (WGS) entry which is preliminary data.</text>
</comment>
<proteinExistence type="predicted"/>
<dbReference type="OrthoDB" id="1664004at2"/>
<sequence>MASIDVDFCFYDDPDFRSDADSDSAILQHWHALLWSKDLPDGRMIEWTEELETTCLTHDSPLGTFRVSSDTIASLHERYVPLLWAGLGPKDQETYMRAFYTIGGFNIFPRHPQSLNQQRGWERAISDRFDLTLECIRRHYLDLVPNPLAAVLTADREFFRLFGVGQEGFEAYVEFFHFQDLVVGNNIKWFDESAETEWSFSSAALPGNDHAYRRHLDNVLAFVTARNQRIARWASLQ</sequence>
<reference evidence="1 2" key="1">
    <citation type="submission" date="2019-01" db="EMBL/GenBank/DDBJ databases">
        <title>Novel species of Nocardioides.</title>
        <authorList>
            <person name="Liu Q."/>
            <person name="Xin Y.-H."/>
        </authorList>
    </citation>
    <scope>NUCLEOTIDE SEQUENCE [LARGE SCALE GENOMIC DNA]</scope>
    <source>
        <strain evidence="1 2">CGMCC 4.6882</strain>
    </source>
</reference>